<keyword evidence="2" id="KW-1133">Transmembrane helix</keyword>
<accession>A0A849VT16</accession>
<dbReference type="SUPFAM" id="SSF55073">
    <property type="entry name" value="Nucleotide cyclase"/>
    <property type="match status" value="1"/>
</dbReference>
<dbReference type="GO" id="GO:0004016">
    <property type="term" value="F:adenylate cyclase activity"/>
    <property type="evidence" value="ECO:0007669"/>
    <property type="project" value="UniProtKB-ARBA"/>
</dbReference>
<dbReference type="Gene3D" id="3.30.70.1230">
    <property type="entry name" value="Nucleotide cyclase"/>
    <property type="match status" value="1"/>
</dbReference>
<dbReference type="PROSITE" id="PS50125">
    <property type="entry name" value="GUANYLATE_CYCLASE_2"/>
    <property type="match status" value="1"/>
</dbReference>
<feature type="transmembrane region" description="Helical" evidence="2">
    <location>
        <begin position="215"/>
        <end position="233"/>
    </location>
</feature>
<feature type="domain" description="Guanylate cyclase" evidence="3">
    <location>
        <begin position="10"/>
        <end position="124"/>
    </location>
</feature>
<dbReference type="AlphaFoldDB" id="A0A849VT16"/>
<feature type="transmembrane region" description="Helical" evidence="2">
    <location>
        <begin position="239"/>
        <end position="257"/>
    </location>
</feature>
<evidence type="ECO:0000256" key="2">
    <source>
        <dbReference type="SAM" id="Phobius"/>
    </source>
</evidence>
<evidence type="ECO:0000313" key="4">
    <source>
        <dbReference type="EMBL" id="NTS32796.1"/>
    </source>
</evidence>
<dbReference type="CDD" id="cd07302">
    <property type="entry name" value="CHD"/>
    <property type="match status" value="1"/>
</dbReference>
<protein>
    <submittedName>
        <fullName evidence="4">Adenylate/guanylate cyclase domain-containing protein</fullName>
    </submittedName>
</protein>
<keyword evidence="2" id="KW-0472">Membrane</keyword>
<dbReference type="InterPro" id="IPR050697">
    <property type="entry name" value="Adenylyl/Guanylyl_Cyclase_3/4"/>
</dbReference>
<reference evidence="4 5" key="1">
    <citation type="submission" date="2020-05" db="EMBL/GenBank/DDBJ databases">
        <authorList>
            <person name="Kim M.K."/>
        </authorList>
    </citation>
    <scope>NUCLEOTIDE SEQUENCE [LARGE SCALE GENOMIC DNA]</scope>
    <source>
        <strain evidence="4 5">BT25</strain>
    </source>
</reference>
<dbReference type="GO" id="GO:0006171">
    <property type="term" value="P:cAMP biosynthetic process"/>
    <property type="evidence" value="ECO:0007669"/>
    <property type="project" value="TreeGrafter"/>
</dbReference>
<dbReference type="PANTHER" id="PTHR43081">
    <property type="entry name" value="ADENYLATE CYCLASE, TERMINAL-DIFFERENTIATION SPECIFIC-RELATED"/>
    <property type="match status" value="1"/>
</dbReference>
<keyword evidence="5" id="KW-1185">Reference proteome</keyword>
<keyword evidence="2" id="KW-0812">Transmembrane</keyword>
<dbReference type="EMBL" id="JABUMX010000003">
    <property type="protein sequence ID" value="NTS32796.1"/>
    <property type="molecule type" value="Genomic_DNA"/>
</dbReference>
<sequence length="314" mass="33852">MSETRRKLTTIFSADVQDYTRLMQADEEGTLDTLKQYRDAMAGLIALHGGRVINTWGDGVIAEFPSVVEAVRAAIDVQNELAGYNGDRSEGDRMLFRIGLNLGDVIAEGEDIYGDGVNIAARLQGSARPGGIVISHTVYDQVRNKVAVGFDFLGALNVKNIEEGVPSYAVRIGGPGNADAPRQPESPYGRDARPAPLQSVLREPSTAQSAPRRSFGVLAVIAAMLAGINLLTWEGEFWAQWPILALATLAALIWVRGTRMIDRGIGTLAVIGLGLAAINLFSWSGTFWAVWPMFALAVIAGLKWAMRRQGAARS</sequence>
<dbReference type="InterPro" id="IPR029787">
    <property type="entry name" value="Nucleotide_cyclase"/>
</dbReference>
<dbReference type="PANTHER" id="PTHR43081:SF19">
    <property type="entry name" value="PH-SENSITIVE ADENYLATE CYCLASE RV1264"/>
    <property type="match status" value="1"/>
</dbReference>
<dbReference type="InterPro" id="IPR001054">
    <property type="entry name" value="A/G_cyclase"/>
</dbReference>
<dbReference type="Pfam" id="PF00211">
    <property type="entry name" value="Guanylate_cyc"/>
    <property type="match status" value="1"/>
</dbReference>
<organism evidence="4 5">
    <name type="scientific">Phyllobacterium pellucidum</name>
    <dbReference type="NCBI Taxonomy" id="2740464"/>
    <lineage>
        <taxon>Bacteria</taxon>
        <taxon>Pseudomonadati</taxon>
        <taxon>Pseudomonadota</taxon>
        <taxon>Alphaproteobacteria</taxon>
        <taxon>Hyphomicrobiales</taxon>
        <taxon>Phyllobacteriaceae</taxon>
        <taxon>Phyllobacterium</taxon>
    </lineage>
</organism>
<feature type="transmembrane region" description="Helical" evidence="2">
    <location>
        <begin position="288"/>
        <end position="306"/>
    </location>
</feature>
<evidence type="ECO:0000313" key="5">
    <source>
        <dbReference type="Proteomes" id="UP000550508"/>
    </source>
</evidence>
<comment type="caution">
    <text evidence="4">The sequence shown here is derived from an EMBL/GenBank/DDBJ whole genome shotgun (WGS) entry which is preliminary data.</text>
</comment>
<evidence type="ECO:0000259" key="3">
    <source>
        <dbReference type="PROSITE" id="PS50125"/>
    </source>
</evidence>
<evidence type="ECO:0000256" key="1">
    <source>
        <dbReference type="SAM" id="MobiDB-lite"/>
    </source>
</evidence>
<dbReference type="GO" id="GO:0035556">
    <property type="term" value="P:intracellular signal transduction"/>
    <property type="evidence" value="ECO:0007669"/>
    <property type="project" value="InterPro"/>
</dbReference>
<name>A0A849VT16_9HYPH</name>
<dbReference type="Proteomes" id="UP000550508">
    <property type="component" value="Unassembled WGS sequence"/>
</dbReference>
<feature type="transmembrane region" description="Helical" evidence="2">
    <location>
        <begin position="264"/>
        <end position="282"/>
    </location>
</feature>
<gene>
    <name evidence="4" type="ORF">HQ945_16170</name>
</gene>
<dbReference type="RefSeq" id="WP_174208285.1">
    <property type="nucleotide sequence ID" value="NZ_JABUMX010000003.1"/>
</dbReference>
<proteinExistence type="predicted"/>
<feature type="region of interest" description="Disordered" evidence="1">
    <location>
        <begin position="172"/>
        <end position="194"/>
    </location>
</feature>